<accession>A0AA37LZ97</accession>
<protein>
    <submittedName>
        <fullName evidence="2">Uncharacterized protein</fullName>
    </submittedName>
</protein>
<reference evidence="2 3" key="1">
    <citation type="submission" date="2021-07" db="EMBL/GenBank/DDBJ databases">
        <title>Genome data of Colletotrichum spaethianum.</title>
        <authorList>
            <person name="Utami Y.D."/>
            <person name="Hiruma K."/>
        </authorList>
    </citation>
    <scope>NUCLEOTIDE SEQUENCE [LARGE SCALE GENOMIC DNA]</scope>
    <source>
        <strain evidence="2 3">MAFF 242679</strain>
    </source>
</reference>
<feature type="region of interest" description="Disordered" evidence="1">
    <location>
        <begin position="59"/>
        <end position="78"/>
    </location>
</feature>
<gene>
    <name evidence="2" type="ORF">ColLi_13150</name>
</gene>
<name>A0AA37LZ97_9PEZI</name>
<dbReference type="Proteomes" id="UP001055172">
    <property type="component" value="Unassembled WGS sequence"/>
</dbReference>
<keyword evidence="3" id="KW-1185">Reference proteome</keyword>
<evidence type="ECO:0000313" key="3">
    <source>
        <dbReference type="Proteomes" id="UP001055172"/>
    </source>
</evidence>
<comment type="caution">
    <text evidence="2">The sequence shown here is derived from an EMBL/GenBank/DDBJ whole genome shotgun (WGS) entry which is preliminary data.</text>
</comment>
<evidence type="ECO:0000313" key="2">
    <source>
        <dbReference type="EMBL" id="GJC90312.1"/>
    </source>
</evidence>
<dbReference type="EMBL" id="BPPX01000052">
    <property type="protein sequence ID" value="GJC90312.1"/>
    <property type="molecule type" value="Genomic_DNA"/>
</dbReference>
<sequence>MPPKPAARHEKPPPDLAERCAPTVLLKTEFTAELRQSHAVLVAVQLTSIAGLALREPCQVETTLEPETKQQTRQRARR</sequence>
<proteinExistence type="predicted"/>
<organism evidence="2 3">
    <name type="scientific">Colletotrichum liriopes</name>
    <dbReference type="NCBI Taxonomy" id="708192"/>
    <lineage>
        <taxon>Eukaryota</taxon>
        <taxon>Fungi</taxon>
        <taxon>Dikarya</taxon>
        <taxon>Ascomycota</taxon>
        <taxon>Pezizomycotina</taxon>
        <taxon>Sordariomycetes</taxon>
        <taxon>Hypocreomycetidae</taxon>
        <taxon>Glomerellales</taxon>
        <taxon>Glomerellaceae</taxon>
        <taxon>Colletotrichum</taxon>
        <taxon>Colletotrichum spaethianum species complex</taxon>
    </lineage>
</organism>
<evidence type="ECO:0000256" key="1">
    <source>
        <dbReference type="SAM" id="MobiDB-lite"/>
    </source>
</evidence>
<dbReference type="AlphaFoldDB" id="A0AA37LZ97"/>